<dbReference type="Proteomes" id="UP000182491">
    <property type="component" value="Unassembled WGS sequence"/>
</dbReference>
<feature type="domain" description="LTD" evidence="2">
    <location>
        <begin position="355"/>
        <end position="476"/>
    </location>
</feature>
<dbReference type="InterPro" id="IPR001322">
    <property type="entry name" value="Lamin_tail_dom"/>
</dbReference>
<dbReference type="Gene3D" id="3.60.10.10">
    <property type="entry name" value="Endonuclease/exonuclease/phosphatase"/>
    <property type="match status" value="1"/>
</dbReference>
<dbReference type="Pfam" id="PF18962">
    <property type="entry name" value="Por_Secre_tail"/>
    <property type="match status" value="1"/>
</dbReference>
<dbReference type="InterPro" id="IPR005135">
    <property type="entry name" value="Endo/exonuclease/phosphatase"/>
</dbReference>
<dbReference type="Pfam" id="PF03372">
    <property type="entry name" value="Exo_endo_phos"/>
    <property type="match status" value="1"/>
</dbReference>
<dbReference type="EMBL" id="FPCA01000001">
    <property type="protein sequence ID" value="SFU50660.1"/>
    <property type="molecule type" value="Genomic_DNA"/>
</dbReference>
<sequence length="1269" mass="134815">MKKKLLPLRLLSFLVCLFFSTAAMAQQVFINEIHYDNDGTDSGEAVEIAAPSGTDLTGWSLVLYNGSNNETYQTIPLTGAVPASSISYGFLSVNTPGIQNGSPDAIALVNAAGEVVQFLSYEGTLTAVNGPASGMTSEDIGVSESSTTPAGYSLQLGNIDDGNASADFTWQEAATSTFGEINNNQVFPLGGGTPDPEPEPEPEPEPAITLVFINELHYDNASTDTGEGVEIAGLAGTNLEGWQLVGYNGNGGANYSTTSLSGVIPNQQSGFGTVFFPIPGLQNGSPDGIALVNSEGQVVQFLSYEGAFAAVGGPADGMMSEDIGVAEAGDSPTGYSLQLTGSGSSYDAFTWAASSTATYDEVNNGQTFLPLQDVVFINELHYDNDGADAGEGVEIAGNAGADLSGWQLVLYNGNGGTAYSALELSGTIPNQDNGYGTLFFAITGLQNGAPDGVALINPDGEVVQFLSYEGSFTATDGLAAGVTSEDIGVMESSSTPLNYSLQLTGTGTSYADFTWGGPITSTYNLINTGQSFGGSTQEPEPEVPVEGSIAEARTLPVGTVVTVSGVLTATNQFGGPAYLQDATAGIAVFDPQVHGDGAFAIGDSIQITASVELFNQMPELVNITSIESFGPATTTLAPITTTIADLNQYEGMLVTIPGISFTDPEGLLFPDSNYEITDGTGTVALRIDGDVEDLVGRLKPQEPVTITGIVSSFRGSLQLLPRFMADLPGTEAYVQAGSDIPVAQTLDVMSWNMEFFGATQKDFGPNNELLQLQNAAELLDSIRADIIAVQEVSDENQLQQLVDMLPGYARICSDRYSYSFNGEDPNFPAQKLCFIYNTEVVTVVDERVLFEELYDAARAGQTDLLNNYPSGEASSFWSSGRLPYMVTVDATINGVTERIQLINIHAKSGSNNNDLARRAYDVQVLKDSLDTHYANANLILLGDYNDDVDASIGSGETVYQLFVQDIDYDVVTLSLSEAGLRSYITQENVIDHITISDELYEEYIEGSERLIIPFSYIENYGNTTSDHLPVLVRFELTAPAPLVVDAGTNQTVYFGYAPQACATLTASTPTDGSGMYTYTWSNGQTGQSIQVCPDETTTYTVTVTDSNGRTGTDEVQVCVVNVVCTKNARTPMVEICFRPPGRSMESARTLCVPVQAVEPMLKLGATLGSCGTVACGEEAVEPAPSMPFSITVYPNPLKDFAEVKIEGMVNGDVQVVLYDHFSNEVLSKQISTKDGSFKLDLNSNRLKAGLYYLKVISQNNSQTVRIIKQ</sequence>
<dbReference type="NCBIfam" id="TIGR04183">
    <property type="entry name" value="Por_Secre_tail"/>
    <property type="match status" value="1"/>
</dbReference>
<dbReference type="GO" id="GO:0003824">
    <property type="term" value="F:catalytic activity"/>
    <property type="evidence" value="ECO:0007669"/>
    <property type="project" value="InterPro"/>
</dbReference>
<keyword evidence="1" id="KW-0732">Signal</keyword>
<dbReference type="InterPro" id="IPR026444">
    <property type="entry name" value="Secre_tail"/>
</dbReference>
<dbReference type="SUPFAM" id="SSF56219">
    <property type="entry name" value="DNase I-like"/>
    <property type="match status" value="1"/>
</dbReference>
<dbReference type="Pfam" id="PF18942">
    <property type="entry name" value="DUF5689"/>
    <property type="match status" value="1"/>
</dbReference>
<protein>
    <submittedName>
        <fullName evidence="3">Por secretion system C-terminal sorting domain-containing protein</fullName>
    </submittedName>
</protein>
<evidence type="ECO:0000313" key="4">
    <source>
        <dbReference type="Proteomes" id="UP000182491"/>
    </source>
</evidence>
<evidence type="ECO:0000313" key="3">
    <source>
        <dbReference type="EMBL" id="SFU50660.1"/>
    </source>
</evidence>
<dbReference type="AlphaFoldDB" id="A0A1I7GQD6"/>
<dbReference type="InterPro" id="IPR043744">
    <property type="entry name" value="DUF5689"/>
</dbReference>
<dbReference type="PANTHER" id="PTHR42834:SF1">
    <property type="entry name" value="ENDONUCLEASE_EXONUCLEASE_PHOSPHATASE FAMILY PROTEIN (AFU_ORTHOLOGUE AFUA_3G09210)"/>
    <property type="match status" value="1"/>
</dbReference>
<gene>
    <name evidence="3" type="ORF">SAMN04487941_1188</name>
</gene>
<dbReference type="RefSeq" id="WP_068836510.1">
    <property type="nucleotide sequence ID" value="NZ_BMXC01000001.1"/>
</dbReference>
<proteinExistence type="predicted"/>
<evidence type="ECO:0000256" key="1">
    <source>
        <dbReference type="SAM" id="SignalP"/>
    </source>
</evidence>
<dbReference type="PROSITE" id="PS51841">
    <property type="entry name" value="LTD"/>
    <property type="match status" value="1"/>
</dbReference>
<name>A0A1I7GQD6_9BACT</name>
<organism evidence="3 4">
    <name type="scientific">Pontibacter akesuensis</name>
    <dbReference type="NCBI Taxonomy" id="388950"/>
    <lineage>
        <taxon>Bacteria</taxon>
        <taxon>Pseudomonadati</taxon>
        <taxon>Bacteroidota</taxon>
        <taxon>Cytophagia</taxon>
        <taxon>Cytophagales</taxon>
        <taxon>Hymenobacteraceae</taxon>
        <taxon>Pontibacter</taxon>
    </lineage>
</organism>
<feature type="chain" id="PRO_5010361390" evidence="1">
    <location>
        <begin position="26"/>
        <end position="1269"/>
    </location>
</feature>
<dbReference type="CDD" id="cd03524">
    <property type="entry name" value="RPA2_OBF_family"/>
    <property type="match status" value="1"/>
</dbReference>
<accession>A0A1I7GQD6</accession>
<dbReference type="InterPro" id="IPR036691">
    <property type="entry name" value="Endo/exonu/phosph_ase_sf"/>
</dbReference>
<dbReference type="PANTHER" id="PTHR42834">
    <property type="entry name" value="ENDONUCLEASE/EXONUCLEASE/PHOSPHATASE FAMILY PROTEIN (AFU_ORTHOLOGUE AFUA_3G09210)"/>
    <property type="match status" value="1"/>
</dbReference>
<reference evidence="4" key="1">
    <citation type="submission" date="2016-10" db="EMBL/GenBank/DDBJ databases">
        <authorList>
            <person name="Varghese N."/>
        </authorList>
    </citation>
    <scope>NUCLEOTIDE SEQUENCE [LARGE SCALE GENOMIC DNA]</scope>
    <source>
        <strain evidence="4">DSM 18820</strain>
    </source>
</reference>
<feature type="signal peptide" evidence="1">
    <location>
        <begin position="1"/>
        <end position="25"/>
    </location>
</feature>
<dbReference type="OrthoDB" id="5500612at2"/>
<keyword evidence="4" id="KW-1185">Reference proteome</keyword>
<evidence type="ECO:0000259" key="2">
    <source>
        <dbReference type="PROSITE" id="PS51841"/>
    </source>
</evidence>
<dbReference type="STRING" id="388950.GCA_001611675_00283"/>